<proteinExistence type="predicted"/>
<comment type="caution">
    <text evidence="2">The sequence shown here is derived from an EMBL/GenBank/DDBJ whole genome shotgun (WGS) entry which is preliminary data.</text>
</comment>
<feature type="region of interest" description="Disordered" evidence="1">
    <location>
        <begin position="81"/>
        <end position="103"/>
    </location>
</feature>
<protein>
    <submittedName>
        <fullName evidence="2">Uncharacterized protein</fullName>
    </submittedName>
</protein>
<sequence>MSDLRTRQQMLLARLLRMHAVEGKGEFNSMPGANNKTKYECIHGCGWWNRTWLNWSATHARQHSLECDKVPSNTKKIHTQAAKRERRVASMTASSGSTAARESFSSIRNSASAAFVNKNSKRKRQMNYDITRAYNVDALLTKQDTKKIIKEEVEAC</sequence>
<dbReference type="AlphaFoldDB" id="K0R7C6"/>
<name>K0R7C6_THAOC</name>
<dbReference type="Proteomes" id="UP000266841">
    <property type="component" value="Unassembled WGS sequence"/>
</dbReference>
<keyword evidence="3" id="KW-1185">Reference proteome</keyword>
<evidence type="ECO:0000313" key="2">
    <source>
        <dbReference type="EMBL" id="EJK48795.1"/>
    </source>
</evidence>
<gene>
    <name evidence="2" type="ORF">THAOC_32377</name>
</gene>
<feature type="compositionally biased region" description="Low complexity" evidence="1">
    <location>
        <begin position="89"/>
        <end position="100"/>
    </location>
</feature>
<evidence type="ECO:0000256" key="1">
    <source>
        <dbReference type="SAM" id="MobiDB-lite"/>
    </source>
</evidence>
<accession>K0R7C6</accession>
<reference evidence="2 3" key="1">
    <citation type="journal article" date="2012" name="Genome Biol.">
        <title>Genome and low-iron response of an oceanic diatom adapted to chronic iron limitation.</title>
        <authorList>
            <person name="Lommer M."/>
            <person name="Specht M."/>
            <person name="Roy A.S."/>
            <person name="Kraemer L."/>
            <person name="Andreson R."/>
            <person name="Gutowska M.A."/>
            <person name="Wolf J."/>
            <person name="Bergner S.V."/>
            <person name="Schilhabel M.B."/>
            <person name="Klostermeier U.C."/>
            <person name="Beiko R.G."/>
            <person name="Rosenstiel P."/>
            <person name="Hippler M."/>
            <person name="Laroche J."/>
        </authorList>
    </citation>
    <scope>NUCLEOTIDE SEQUENCE [LARGE SCALE GENOMIC DNA]</scope>
    <source>
        <strain evidence="2 3">CCMP1005</strain>
    </source>
</reference>
<evidence type="ECO:0000313" key="3">
    <source>
        <dbReference type="Proteomes" id="UP000266841"/>
    </source>
</evidence>
<dbReference type="EMBL" id="AGNL01045401">
    <property type="protein sequence ID" value="EJK48795.1"/>
    <property type="molecule type" value="Genomic_DNA"/>
</dbReference>
<organism evidence="2 3">
    <name type="scientific">Thalassiosira oceanica</name>
    <name type="common">Marine diatom</name>
    <dbReference type="NCBI Taxonomy" id="159749"/>
    <lineage>
        <taxon>Eukaryota</taxon>
        <taxon>Sar</taxon>
        <taxon>Stramenopiles</taxon>
        <taxon>Ochrophyta</taxon>
        <taxon>Bacillariophyta</taxon>
        <taxon>Coscinodiscophyceae</taxon>
        <taxon>Thalassiosirophycidae</taxon>
        <taxon>Thalassiosirales</taxon>
        <taxon>Thalassiosiraceae</taxon>
        <taxon>Thalassiosira</taxon>
    </lineage>
</organism>